<evidence type="ECO:0000256" key="1">
    <source>
        <dbReference type="ARBA" id="ARBA00023015"/>
    </source>
</evidence>
<sequence>MSEANNGSKKRVRLSKDIWLKHTLSKIGEVGVAGIQIESLAKELNVTKGSFYWHFQDRETLLCETLSYWYNSATKAIGLAGKRDFDDPLDRLRYFYTLALNRRHDVPGGSVERALQEWARVSEIAAETTRRVNQDRISLISDAYIELGKREHQARQTATMALAQIIGLNILSRSQTKRCHAEDTKAFLAVFLPVTVGREPPKTDSTSTTGATASTAG</sequence>
<dbReference type="EMBL" id="JABWMH010000002">
    <property type="protein sequence ID" value="NVD27224.1"/>
    <property type="molecule type" value="Genomic_DNA"/>
</dbReference>
<keyword evidence="3" id="KW-0804">Transcription</keyword>
<organism evidence="7 8">
    <name type="scientific">Parasphingorhabdus flavimaris</name>
    <dbReference type="NCBI Taxonomy" id="266812"/>
    <lineage>
        <taxon>Bacteria</taxon>
        <taxon>Pseudomonadati</taxon>
        <taxon>Pseudomonadota</taxon>
        <taxon>Alphaproteobacteria</taxon>
        <taxon>Sphingomonadales</taxon>
        <taxon>Sphingomonadaceae</taxon>
        <taxon>Parasphingorhabdus</taxon>
    </lineage>
</organism>
<dbReference type="SUPFAM" id="SSF48498">
    <property type="entry name" value="Tetracyclin repressor-like, C-terminal domain"/>
    <property type="match status" value="1"/>
</dbReference>
<dbReference type="PROSITE" id="PS50977">
    <property type="entry name" value="HTH_TETR_2"/>
    <property type="match status" value="1"/>
</dbReference>
<dbReference type="Gene3D" id="1.10.357.10">
    <property type="entry name" value="Tetracycline Repressor, domain 2"/>
    <property type="match status" value="1"/>
</dbReference>
<evidence type="ECO:0000256" key="3">
    <source>
        <dbReference type="ARBA" id="ARBA00023163"/>
    </source>
</evidence>
<dbReference type="RefSeq" id="WP_176278794.1">
    <property type="nucleotide sequence ID" value="NZ_JABWMH010000002.1"/>
</dbReference>
<comment type="caution">
    <text evidence="7">The sequence shown here is derived from an EMBL/GenBank/DDBJ whole genome shotgun (WGS) entry which is preliminary data.</text>
</comment>
<keyword evidence="2 4" id="KW-0238">DNA-binding</keyword>
<feature type="compositionally biased region" description="Low complexity" evidence="5">
    <location>
        <begin position="205"/>
        <end position="217"/>
    </location>
</feature>
<evidence type="ECO:0000256" key="2">
    <source>
        <dbReference type="ARBA" id="ARBA00023125"/>
    </source>
</evidence>
<feature type="region of interest" description="Disordered" evidence="5">
    <location>
        <begin position="198"/>
        <end position="217"/>
    </location>
</feature>
<accession>A0ABX2N0I9</accession>
<protein>
    <submittedName>
        <fullName evidence="7">TetR/AcrR family transcriptional regulator</fullName>
    </submittedName>
</protein>
<evidence type="ECO:0000313" key="8">
    <source>
        <dbReference type="Proteomes" id="UP000652427"/>
    </source>
</evidence>
<dbReference type="InterPro" id="IPR001647">
    <property type="entry name" value="HTH_TetR"/>
</dbReference>
<dbReference type="PANTHER" id="PTHR47506">
    <property type="entry name" value="TRANSCRIPTIONAL REGULATORY PROTEIN"/>
    <property type="match status" value="1"/>
</dbReference>
<evidence type="ECO:0000313" key="7">
    <source>
        <dbReference type="EMBL" id="NVD27224.1"/>
    </source>
</evidence>
<dbReference type="InterPro" id="IPR009057">
    <property type="entry name" value="Homeodomain-like_sf"/>
</dbReference>
<dbReference type="Proteomes" id="UP000652427">
    <property type="component" value="Unassembled WGS sequence"/>
</dbReference>
<keyword evidence="8" id="KW-1185">Reference proteome</keyword>
<dbReference type="PANTHER" id="PTHR47506:SF7">
    <property type="entry name" value="TRANSCRIPTIONAL REGULATORY PROTEIN"/>
    <property type="match status" value="1"/>
</dbReference>
<keyword evidence="1" id="KW-0805">Transcription regulation</keyword>
<dbReference type="Pfam" id="PF00440">
    <property type="entry name" value="TetR_N"/>
    <property type="match status" value="1"/>
</dbReference>
<evidence type="ECO:0000259" key="6">
    <source>
        <dbReference type="PROSITE" id="PS50977"/>
    </source>
</evidence>
<feature type="domain" description="HTH tetR-type" evidence="6">
    <location>
        <begin position="13"/>
        <end position="73"/>
    </location>
</feature>
<dbReference type="InterPro" id="IPR036271">
    <property type="entry name" value="Tet_transcr_reg_TetR-rel_C_sf"/>
</dbReference>
<proteinExistence type="predicted"/>
<evidence type="ECO:0000256" key="4">
    <source>
        <dbReference type="PROSITE-ProRule" id="PRU00335"/>
    </source>
</evidence>
<feature type="DNA-binding region" description="H-T-H motif" evidence="4">
    <location>
        <begin position="36"/>
        <end position="55"/>
    </location>
</feature>
<dbReference type="SUPFAM" id="SSF46689">
    <property type="entry name" value="Homeodomain-like"/>
    <property type="match status" value="1"/>
</dbReference>
<evidence type="ECO:0000256" key="5">
    <source>
        <dbReference type="SAM" id="MobiDB-lite"/>
    </source>
</evidence>
<name>A0ABX2N0I9_9SPHN</name>
<reference evidence="7 8" key="1">
    <citation type="submission" date="2020-06" db="EMBL/GenBank/DDBJ databases">
        <authorList>
            <person name="Kim S.-J."/>
            <person name="Park S.-J."/>
        </authorList>
    </citation>
    <scope>NUCLEOTIDE SEQUENCE [LARGE SCALE GENOMIC DNA]</scope>
    <source>
        <strain evidence="7 8">SW-151</strain>
    </source>
</reference>
<gene>
    <name evidence="7" type="ORF">HUO14_04790</name>
</gene>